<organism evidence="2 3">
    <name type="scientific">Acholeplasma brassicae</name>
    <dbReference type="NCBI Taxonomy" id="61635"/>
    <lineage>
        <taxon>Bacteria</taxon>
        <taxon>Bacillati</taxon>
        <taxon>Mycoplasmatota</taxon>
        <taxon>Mollicutes</taxon>
        <taxon>Acholeplasmatales</taxon>
        <taxon>Acholeplasmataceae</taxon>
        <taxon>Acholeplasma</taxon>
    </lineage>
</organism>
<evidence type="ECO:0000313" key="2">
    <source>
        <dbReference type="EMBL" id="CCV65082.1"/>
    </source>
</evidence>
<accession>U4KM02</accession>
<keyword evidence="1" id="KW-0812">Transmembrane</keyword>
<dbReference type="GO" id="GO:0016787">
    <property type="term" value="F:hydrolase activity"/>
    <property type="evidence" value="ECO:0007669"/>
    <property type="project" value="UniProtKB-KW"/>
</dbReference>
<dbReference type="HOGENOM" id="CLU_1025355_0_0_14"/>
<keyword evidence="1" id="KW-1133">Transmembrane helix</keyword>
<feature type="transmembrane region" description="Helical" evidence="1">
    <location>
        <begin position="170"/>
        <end position="188"/>
    </location>
</feature>
<evidence type="ECO:0000256" key="1">
    <source>
        <dbReference type="SAM" id="Phobius"/>
    </source>
</evidence>
<sequence>MLKAEFVEMTSQETKNLWFISTMYKWRSIKLVESFFEEDMPKANQVRSRIHNKYLKITCSDDKDIKVPYLKSEQIQCLLSTDNNHLNSRYSVYYSKPKELYIKLDDKLSDMIDGGLIRRYYIHVITESNDKVEKYGISTILEYKNNGDIGNPNFAIEPSATVHKIGDTNILYNTIDLTFFALLIYQGLLWISNKKIDVSTLGYLEIAIVISYFAQLYFRAKYIGHTFVNKSGYYLKYLYCKFFTKKLVQFNKSHFTERKFITEIINNSRGK</sequence>
<dbReference type="Proteomes" id="UP000032737">
    <property type="component" value="Chromosome"/>
</dbReference>
<dbReference type="EMBL" id="FO681348">
    <property type="protein sequence ID" value="CCV65082.1"/>
    <property type="molecule type" value="Genomic_DNA"/>
</dbReference>
<reference evidence="2 3" key="1">
    <citation type="journal article" date="2013" name="J. Mol. Microbiol. Biotechnol.">
        <title>Analysis of the Complete Genomes of Acholeplasma brassicae , A. palmae and A. laidlawii and Their Comparison to the Obligate Parasites from ' Candidatus Phytoplasma'.</title>
        <authorList>
            <person name="Kube M."/>
            <person name="Siewert C."/>
            <person name="Migdoll A.M."/>
            <person name="Duduk B."/>
            <person name="Holz S."/>
            <person name="Rabus R."/>
            <person name="Seemuller E."/>
            <person name="Mitrovic J."/>
            <person name="Muller I."/>
            <person name="Buttner C."/>
            <person name="Reinhardt R."/>
        </authorList>
    </citation>
    <scope>NUCLEOTIDE SEQUENCE [LARGE SCALE GENOMIC DNA]</scope>
    <source>
        <strain evidence="3">0502</strain>
    </source>
</reference>
<keyword evidence="2" id="KW-0378">Hydrolase</keyword>
<evidence type="ECO:0000313" key="3">
    <source>
        <dbReference type="Proteomes" id="UP000032737"/>
    </source>
</evidence>
<proteinExistence type="predicted"/>
<protein>
    <submittedName>
        <fullName evidence="2">Probably bacteriophage poly-gamma-glutamate hydrolase</fullName>
    </submittedName>
</protein>
<dbReference type="KEGG" id="abra:BN85300610"/>
<keyword evidence="1" id="KW-0472">Membrane</keyword>
<gene>
    <name evidence="2" type="ORF">BN85300610</name>
</gene>
<dbReference type="STRING" id="61635.BN85300610"/>
<feature type="transmembrane region" description="Helical" evidence="1">
    <location>
        <begin position="200"/>
        <end position="218"/>
    </location>
</feature>
<name>U4KM02_9MOLU</name>
<dbReference type="AlphaFoldDB" id="U4KM02"/>
<dbReference type="RefSeq" id="WP_030003956.1">
    <property type="nucleotide sequence ID" value="NC_022549.1"/>
</dbReference>
<keyword evidence="3" id="KW-1185">Reference proteome</keyword>